<keyword evidence="4" id="KW-1133">Transmembrane helix</keyword>
<gene>
    <name evidence="7" type="ORF">OBE_12916</name>
</gene>
<feature type="non-terminal residue" evidence="7">
    <location>
        <position position="174"/>
    </location>
</feature>
<dbReference type="InterPro" id="IPR027417">
    <property type="entry name" value="P-loop_NTPase"/>
</dbReference>
<evidence type="ECO:0000313" key="7">
    <source>
        <dbReference type="EMBL" id="EKC52790.1"/>
    </source>
</evidence>
<sequence>MDVGFWLDEMANIKMPNNFDKILATCRSRGVYCVPILQSLAQLKTLFADGAWEGIVGNCDTFIYLGGNEASTYEYVSKLLGKWTIDKRTSGESKGSSGSYSQNYDVLGRELMLEYELRLLPDDECIIFVRGENPIRDKKWFPWEHEQYLEARKCGAFNPKEQKEKQEKPMEECE</sequence>
<protein>
    <submittedName>
        <fullName evidence="7">Type IV secretory pathway, VirD4 component</fullName>
    </submittedName>
</protein>
<dbReference type="PANTHER" id="PTHR37937:SF1">
    <property type="entry name" value="CONJUGATIVE TRANSFER: DNA TRANSPORT"/>
    <property type="match status" value="1"/>
</dbReference>
<dbReference type="Gene3D" id="3.40.50.300">
    <property type="entry name" value="P-loop containing nucleotide triphosphate hydrolases"/>
    <property type="match status" value="1"/>
</dbReference>
<organism evidence="7">
    <name type="scientific">human gut metagenome</name>
    <dbReference type="NCBI Taxonomy" id="408170"/>
    <lineage>
        <taxon>unclassified sequences</taxon>
        <taxon>metagenomes</taxon>
        <taxon>organismal metagenomes</taxon>
    </lineage>
</organism>
<dbReference type="CDD" id="cd01127">
    <property type="entry name" value="TrwB_TraG_TraD_VirD4"/>
    <property type="match status" value="1"/>
</dbReference>
<dbReference type="Pfam" id="PF12696">
    <property type="entry name" value="TraG-D_C"/>
    <property type="match status" value="1"/>
</dbReference>
<feature type="domain" description="TraD/TraG TraM recognition site" evidence="6">
    <location>
        <begin position="3"/>
        <end position="121"/>
    </location>
</feature>
<evidence type="ECO:0000256" key="5">
    <source>
        <dbReference type="ARBA" id="ARBA00023136"/>
    </source>
</evidence>
<keyword evidence="3" id="KW-0812">Transmembrane</keyword>
<dbReference type="PANTHER" id="PTHR37937">
    <property type="entry name" value="CONJUGATIVE TRANSFER: DNA TRANSPORT"/>
    <property type="match status" value="1"/>
</dbReference>
<accession>K1SGE6</accession>
<reference evidence="7" key="1">
    <citation type="journal article" date="2013" name="Environ. Microbiol.">
        <title>Microbiota from the distal guts of lean and obese adolescents exhibit partial functional redundancy besides clear differences in community structure.</title>
        <authorList>
            <person name="Ferrer M."/>
            <person name="Ruiz A."/>
            <person name="Lanza F."/>
            <person name="Haange S.B."/>
            <person name="Oberbach A."/>
            <person name="Till H."/>
            <person name="Bargiela R."/>
            <person name="Campoy C."/>
            <person name="Segura M.T."/>
            <person name="Richter M."/>
            <person name="von Bergen M."/>
            <person name="Seifert J."/>
            <person name="Suarez A."/>
        </authorList>
    </citation>
    <scope>NUCLEOTIDE SEQUENCE</scope>
</reference>
<dbReference type="GO" id="GO:0005886">
    <property type="term" value="C:plasma membrane"/>
    <property type="evidence" value="ECO:0007669"/>
    <property type="project" value="UniProtKB-SubCell"/>
</dbReference>
<dbReference type="InterPro" id="IPR032689">
    <property type="entry name" value="TraG-D_C"/>
</dbReference>
<evidence type="ECO:0000256" key="2">
    <source>
        <dbReference type="ARBA" id="ARBA00022475"/>
    </source>
</evidence>
<evidence type="ECO:0000259" key="6">
    <source>
        <dbReference type="Pfam" id="PF12696"/>
    </source>
</evidence>
<dbReference type="SUPFAM" id="SSF52540">
    <property type="entry name" value="P-loop containing nucleoside triphosphate hydrolases"/>
    <property type="match status" value="1"/>
</dbReference>
<evidence type="ECO:0000256" key="4">
    <source>
        <dbReference type="ARBA" id="ARBA00022989"/>
    </source>
</evidence>
<dbReference type="InterPro" id="IPR051539">
    <property type="entry name" value="T4SS-coupling_protein"/>
</dbReference>
<evidence type="ECO:0000256" key="1">
    <source>
        <dbReference type="ARBA" id="ARBA00004651"/>
    </source>
</evidence>
<comment type="subcellular location">
    <subcellularLocation>
        <location evidence="1">Cell membrane</location>
        <topology evidence="1">Multi-pass membrane protein</topology>
    </subcellularLocation>
</comment>
<keyword evidence="2" id="KW-1003">Cell membrane</keyword>
<dbReference type="AlphaFoldDB" id="K1SGE6"/>
<dbReference type="EMBL" id="AJWZ01008915">
    <property type="protein sequence ID" value="EKC52790.1"/>
    <property type="molecule type" value="Genomic_DNA"/>
</dbReference>
<proteinExistence type="predicted"/>
<comment type="caution">
    <text evidence="7">The sequence shown here is derived from an EMBL/GenBank/DDBJ whole genome shotgun (WGS) entry which is preliminary data.</text>
</comment>
<keyword evidence="5" id="KW-0472">Membrane</keyword>
<evidence type="ECO:0000256" key="3">
    <source>
        <dbReference type="ARBA" id="ARBA00022692"/>
    </source>
</evidence>
<name>K1SGE6_9ZZZZ</name>